<comment type="caution">
    <text evidence="1">The sequence shown here is derived from an EMBL/GenBank/DDBJ whole genome shotgun (WGS) entry which is preliminary data.</text>
</comment>
<dbReference type="RefSeq" id="WP_107967510.1">
    <property type="nucleotide sequence ID" value="NZ_NWBU01000007.1"/>
</dbReference>
<dbReference type="EMBL" id="NWBU01000007">
    <property type="protein sequence ID" value="PTQ11516.1"/>
    <property type="molecule type" value="Genomic_DNA"/>
</dbReference>
<organism evidence="1 2">
    <name type="scientific">Sphingomonas oleivorans</name>
    <dbReference type="NCBI Taxonomy" id="1735121"/>
    <lineage>
        <taxon>Bacteria</taxon>
        <taxon>Pseudomonadati</taxon>
        <taxon>Pseudomonadota</taxon>
        <taxon>Alphaproteobacteria</taxon>
        <taxon>Sphingomonadales</taxon>
        <taxon>Sphingomonadaceae</taxon>
        <taxon>Sphingomonas</taxon>
    </lineage>
</organism>
<dbReference type="AlphaFoldDB" id="A0A2T5FYC3"/>
<gene>
    <name evidence="1" type="ORF">CLG96_08760</name>
</gene>
<evidence type="ECO:0000313" key="2">
    <source>
        <dbReference type="Proteomes" id="UP000244162"/>
    </source>
</evidence>
<keyword evidence="2" id="KW-1185">Reference proteome</keyword>
<dbReference type="Proteomes" id="UP000244162">
    <property type="component" value="Unassembled WGS sequence"/>
</dbReference>
<reference evidence="1 2" key="1">
    <citation type="submission" date="2017-09" db="EMBL/GenBank/DDBJ databases">
        <title>Sphingomonas panjinensis sp.nov., isolated from oil-contaminated soil.</title>
        <authorList>
            <person name="Wang L."/>
            <person name="Chen L."/>
        </authorList>
    </citation>
    <scope>NUCLEOTIDE SEQUENCE [LARGE SCALE GENOMIC DNA]</scope>
    <source>
        <strain evidence="1 2">FW-11</strain>
    </source>
</reference>
<name>A0A2T5FYC3_9SPHN</name>
<evidence type="ECO:0000313" key="1">
    <source>
        <dbReference type="EMBL" id="PTQ11516.1"/>
    </source>
</evidence>
<protein>
    <submittedName>
        <fullName evidence="1">DUF4089 domain-containing protein</fullName>
    </submittedName>
</protein>
<dbReference type="InterPro" id="IPR025148">
    <property type="entry name" value="AtzG-like"/>
</dbReference>
<sequence length="61" mass="6630">MPEHSTIRDHILAQAAALDLPLDEACLPGIDSNMALLGAFADLLHAFPLPPEREPAPEYRP</sequence>
<proteinExistence type="predicted"/>
<dbReference type="Pfam" id="PF13318">
    <property type="entry name" value="AtzG-like"/>
    <property type="match status" value="1"/>
</dbReference>
<accession>A0A2T5FYC3</accession>